<dbReference type="InterPro" id="IPR036102">
    <property type="entry name" value="OsmC/Ohrsf"/>
</dbReference>
<dbReference type="InterPro" id="IPR019953">
    <property type="entry name" value="OHR"/>
</dbReference>
<comment type="similarity">
    <text evidence="1">Belongs to the OsmC/Ohr family.</text>
</comment>
<dbReference type="Pfam" id="PF02566">
    <property type="entry name" value="OsmC"/>
    <property type="match status" value="1"/>
</dbReference>
<proteinExistence type="inferred from homology"/>
<reference evidence="3" key="1">
    <citation type="submission" date="2016-11" db="EMBL/GenBank/DDBJ databases">
        <title>Trade-off between light-utilization and light-protection in marine flavobacteria.</title>
        <authorList>
            <person name="Kumagai Y."/>
            <person name="Yoshizawa S."/>
            <person name="Kogure K."/>
        </authorList>
    </citation>
    <scope>NUCLEOTIDE SEQUENCE [LARGE SCALE GENOMIC DNA]</scope>
    <source>
        <strain evidence="3">SG-18</strain>
    </source>
</reference>
<dbReference type="PANTHER" id="PTHR33797:SF2">
    <property type="entry name" value="ORGANIC HYDROPEROXIDE RESISTANCE PROTEIN-LIKE"/>
    <property type="match status" value="1"/>
</dbReference>
<dbReference type="Gene3D" id="3.30.300.20">
    <property type="match status" value="1"/>
</dbReference>
<dbReference type="PANTHER" id="PTHR33797">
    <property type="entry name" value="ORGANIC HYDROPEROXIDE RESISTANCE PROTEIN-LIKE"/>
    <property type="match status" value="1"/>
</dbReference>
<dbReference type="RefSeq" id="WP_105000289.1">
    <property type="nucleotide sequence ID" value="NZ_MQVX01000001.1"/>
</dbReference>
<dbReference type="EMBL" id="MQVX01000001">
    <property type="protein sequence ID" value="PQJ14654.1"/>
    <property type="molecule type" value="Genomic_DNA"/>
</dbReference>
<name>A0A2S7T4S4_9FLAO</name>
<keyword evidence="3" id="KW-1185">Reference proteome</keyword>
<organism evidence="2 3">
    <name type="scientific">Aureicoccus marinus</name>
    <dbReference type="NCBI Taxonomy" id="754435"/>
    <lineage>
        <taxon>Bacteria</taxon>
        <taxon>Pseudomonadati</taxon>
        <taxon>Bacteroidota</taxon>
        <taxon>Flavobacteriia</taxon>
        <taxon>Flavobacteriales</taxon>
        <taxon>Flavobacteriaceae</taxon>
        <taxon>Aureicoccus</taxon>
    </lineage>
</organism>
<sequence length="141" mass="14992">MLSNSNDHMTNTGGRSGFVVSADGELALALSPSASEEEGLPQRSSPEQLLAAAIASSYAQVLMDSATENSTVISSEIRVTAAVALMEEEGEEILEIVLEALIPGCSTEEGSALMQEAYDYCPYCQAVYENVTVHLNLLEED</sequence>
<dbReference type="SUPFAM" id="SSF82784">
    <property type="entry name" value="OsmC-like"/>
    <property type="match status" value="1"/>
</dbReference>
<evidence type="ECO:0000313" key="2">
    <source>
        <dbReference type="EMBL" id="PQJ14654.1"/>
    </source>
</evidence>
<evidence type="ECO:0000313" key="3">
    <source>
        <dbReference type="Proteomes" id="UP000239366"/>
    </source>
</evidence>
<dbReference type="InterPro" id="IPR003718">
    <property type="entry name" value="OsmC/Ohr_fam"/>
</dbReference>
<evidence type="ECO:0000256" key="1">
    <source>
        <dbReference type="ARBA" id="ARBA00007378"/>
    </source>
</evidence>
<comment type="caution">
    <text evidence="2">The sequence shown here is derived from an EMBL/GenBank/DDBJ whole genome shotgun (WGS) entry which is preliminary data.</text>
</comment>
<dbReference type="OrthoDB" id="9797508at2"/>
<dbReference type="GO" id="GO:0006979">
    <property type="term" value="P:response to oxidative stress"/>
    <property type="evidence" value="ECO:0007669"/>
    <property type="project" value="InterPro"/>
</dbReference>
<dbReference type="Proteomes" id="UP000239366">
    <property type="component" value="Unassembled WGS sequence"/>
</dbReference>
<gene>
    <name evidence="2" type="ORF">BST99_01865</name>
</gene>
<dbReference type="AlphaFoldDB" id="A0A2S7T4S4"/>
<accession>A0A2S7T4S4</accession>
<protein>
    <submittedName>
        <fullName evidence="2">Uncharacterized protein</fullName>
    </submittedName>
</protein>
<dbReference type="InterPro" id="IPR015946">
    <property type="entry name" value="KH_dom-like_a/b"/>
</dbReference>